<evidence type="ECO:0000313" key="2">
    <source>
        <dbReference type="Proteomes" id="UP000076502"/>
    </source>
</evidence>
<keyword evidence="2" id="KW-1185">Reference proteome</keyword>
<evidence type="ECO:0000313" key="1">
    <source>
        <dbReference type="EMBL" id="KZC10649.1"/>
    </source>
</evidence>
<name>A0A154PFL9_DUFNO</name>
<dbReference type="EMBL" id="KQ434893">
    <property type="protein sequence ID" value="KZC10649.1"/>
    <property type="molecule type" value="Genomic_DNA"/>
</dbReference>
<accession>A0A154PFL9</accession>
<reference evidence="1 2" key="1">
    <citation type="submission" date="2015-07" db="EMBL/GenBank/DDBJ databases">
        <title>The genome of Dufourea novaeangliae.</title>
        <authorList>
            <person name="Pan H."/>
            <person name="Kapheim K."/>
        </authorList>
    </citation>
    <scope>NUCLEOTIDE SEQUENCE [LARGE SCALE GENOMIC DNA]</scope>
    <source>
        <strain evidence="1">0120121106</strain>
        <tissue evidence="1">Whole body</tissue>
    </source>
</reference>
<gene>
    <name evidence="1" type="ORF">WN55_00401</name>
</gene>
<sequence length="50" mass="5671">MCNLRESKVDAGVCVPVLTSFVKSCLQQIDLTRRSYPTDHPSTSMKQNER</sequence>
<organism evidence="1 2">
    <name type="scientific">Dufourea novaeangliae</name>
    <name type="common">Sweat bee</name>
    <dbReference type="NCBI Taxonomy" id="178035"/>
    <lineage>
        <taxon>Eukaryota</taxon>
        <taxon>Metazoa</taxon>
        <taxon>Ecdysozoa</taxon>
        <taxon>Arthropoda</taxon>
        <taxon>Hexapoda</taxon>
        <taxon>Insecta</taxon>
        <taxon>Pterygota</taxon>
        <taxon>Neoptera</taxon>
        <taxon>Endopterygota</taxon>
        <taxon>Hymenoptera</taxon>
        <taxon>Apocrita</taxon>
        <taxon>Aculeata</taxon>
        <taxon>Apoidea</taxon>
        <taxon>Anthophila</taxon>
        <taxon>Halictidae</taxon>
        <taxon>Rophitinae</taxon>
        <taxon>Dufourea</taxon>
    </lineage>
</organism>
<protein>
    <submittedName>
        <fullName evidence="1">Uncharacterized protein</fullName>
    </submittedName>
</protein>
<dbReference type="AlphaFoldDB" id="A0A154PFL9"/>
<proteinExistence type="predicted"/>
<dbReference type="Proteomes" id="UP000076502">
    <property type="component" value="Unassembled WGS sequence"/>
</dbReference>